<evidence type="ECO:0000313" key="4">
    <source>
        <dbReference type="Proteomes" id="UP001596380"/>
    </source>
</evidence>
<sequence length="577" mass="62512">MSDPPPKETETARRIRARGLARARCAVEIAREIHDQCGPLFGTSKVKAHRLAHGVALSDIVAQVRALYEVDGKPPPRLGETLLSAYESGYKRPGPEYLHYLCAVYRVEPDDLGYQSPCICMRGHAVRPGAETAAQQAGAAPPAVAQHAGAAQHAAAQQNGTARPFGPARRSAHDPEPLVGSVVVPRPDDRNWIPVNELRGPDRAAGPISIDVGEEDIVLRRTLLQLLAGAGVALDGQFLGAVDNLRRKMDDTLVSATVSPTMLDQWEETTYGYGQQYQATPSLRMLCDVLLDFSEVRRMCDKRQPVELQERLCRIAAQLSGLSGLIMINLGDHRLARSFFRTARTAADETGDRGLRAWVTVRESLVPMYYGDPREALHLARKAQDLAGRSPGVAAAMAPAVEARALGMLAMRGRGDAAPSARRALVRGRAVFDQLSKADTGDLVFGFTDRQMAFYEGDTFTSLGDHQHGDEVLSHALTLYSPTDRVDLTLVRLDRASCKLHAGHPEAALDAGREAILDLPPEHRSDILVHRARQIGAAVSAKHGEIPALKDFYEALAGPWVKSPTTGGPTVPPSEQV</sequence>
<feature type="domain" description="HTH cro/C1-type" evidence="2">
    <location>
        <begin position="83"/>
        <end position="112"/>
    </location>
</feature>
<accession>A0ABW2D023</accession>
<dbReference type="EMBL" id="JBHSXS010000049">
    <property type="protein sequence ID" value="MFC6886208.1"/>
    <property type="molecule type" value="Genomic_DNA"/>
</dbReference>
<reference evidence="4" key="1">
    <citation type="journal article" date="2019" name="Int. J. Syst. Evol. Microbiol.">
        <title>The Global Catalogue of Microorganisms (GCM) 10K type strain sequencing project: providing services to taxonomists for standard genome sequencing and annotation.</title>
        <authorList>
            <consortium name="The Broad Institute Genomics Platform"/>
            <consortium name="The Broad Institute Genome Sequencing Center for Infectious Disease"/>
            <person name="Wu L."/>
            <person name="Ma J."/>
        </authorList>
    </citation>
    <scope>NUCLEOTIDE SEQUENCE [LARGE SCALE GENOMIC DNA]</scope>
    <source>
        <strain evidence="4">JCM 3369</strain>
    </source>
</reference>
<protein>
    <submittedName>
        <fullName evidence="3">XRE family transcriptional regulator</fullName>
    </submittedName>
</protein>
<organism evidence="3 4">
    <name type="scientific">Actinomadura yumaensis</name>
    <dbReference type="NCBI Taxonomy" id="111807"/>
    <lineage>
        <taxon>Bacteria</taxon>
        <taxon>Bacillati</taxon>
        <taxon>Actinomycetota</taxon>
        <taxon>Actinomycetes</taxon>
        <taxon>Streptosporangiales</taxon>
        <taxon>Thermomonosporaceae</taxon>
        <taxon>Actinomadura</taxon>
    </lineage>
</organism>
<feature type="region of interest" description="Disordered" evidence="1">
    <location>
        <begin position="153"/>
        <end position="185"/>
    </location>
</feature>
<proteinExistence type="predicted"/>
<dbReference type="PROSITE" id="PS50943">
    <property type="entry name" value="HTH_CROC1"/>
    <property type="match status" value="1"/>
</dbReference>
<dbReference type="Proteomes" id="UP001596380">
    <property type="component" value="Unassembled WGS sequence"/>
</dbReference>
<gene>
    <name evidence="3" type="ORF">ACFQKB_41070</name>
</gene>
<keyword evidence="4" id="KW-1185">Reference proteome</keyword>
<evidence type="ECO:0000259" key="2">
    <source>
        <dbReference type="PROSITE" id="PS50943"/>
    </source>
</evidence>
<dbReference type="RefSeq" id="WP_378064065.1">
    <property type="nucleotide sequence ID" value="NZ_JBHSXS010000049.1"/>
</dbReference>
<evidence type="ECO:0000313" key="3">
    <source>
        <dbReference type="EMBL" id="MFC6886208.1"/>
    </source>
</evidence>
<dbReference type="InterPro" id="IPR001387">
    <property type="entry name" value="Cro/C1-type_HTH"/>
</dbReference>
<comment type="caution">
    <text evidence="3">The sequence shown here is derived from an EMBL/GenBank/DDBJ whole genome shotgun (WGS) entry which is preliminary data.</text>
</comment>
<name>A0ABW2D023_9ACTN</name>
<evidence type="ECO:0000256" key="1">
    <source>
        <dbReference type="SAM" id="MobiDB-lite"/>
    </source>
</evidence>